<evidence type="ECO:0000259" key="5">
    <source>
        <dbReference type="Pfam" id="PF04873"/>
    </source>
</evidence>
<sequence length="591" mass="65824">MMIIEDMRGSIGNFDYLSPFLLVEPHVVSPENEPHQATVEEDSSDIEELYKSTHKKMLRAQEKVLKCMLKMMDVCNAQGFVYGIITKKGNPVTGSSDNLREWWKEEVRFDRNAPDAIDKYQVDHANGMKKDLNAGTPRTLDELQDRTLSTLLSTLMKHCDPPQKLYPFEGVSPPWWPSGNEEWWPIQKDQGSPPYKKPHDLKKAWKVGVLTAVIKHMSPDISRIRMLVKQSKSLQHKLTAKENACFGAILDQEEALSRKLHPGISPPMSSAGTSGSLITISDSSDQCDVEGVEDESIKEVQELMPRDVNLFNLGGLEGFVGAEERIRPQSLNGEVVNLDFSRKRKPSGSDDLQTVVDNEIYTCDHQLCPCSDYRNGFLDRTSKKNHQSSCAHGSYSSQGPGISSNFQITEEKSPSVSTVSFTQSCETSIPPSYANQSQTFTHNPTTTPTPPILNIFSFGKEDEPAENNNLFSCSGTDVEQVTNHNLVGFGGIINNQTTIKNQDERFCGQEIVDGMGGGHNIFEETSNAVNTTPPTLNISETSNAVNSTPMSQNRNLSNFDWFNDIQLEQATGSDPSEFLTDPFTFEFSFNL</sequence>
<comment type="caution">
    <text evidence="6">The sequence shown here is derived from an EMBL/GenBank/DDBJ whole genome shotgun (WGS) entry which is preliminary data.</text>
</comment>
<dbReference type="GO" id="GO:0003677">
    <property type="term" value="F:DNA binding"/>
    <property type="evidence" value="ECO:0007669"/>
    <property type="project" value="TreeGrafter"/>
</dbReference>
<dbReference type="GO" id="GO:0003700">
    <property type="term" value="F:DNA-binding transcription factor activity"/>
    <property type="evidence" value="ECO:0007669"/>
    <property type="project" value="InterPro"/>
</dbReference>
<dbReference type="Pfam" id="PF04873">
    <property type="entry name" value="EIN3_DNA-bd"/>
    <property type="match status" value="1"/>
</dbReference>
<evidence type="ECO:0000313" key="6">
    <source>
        <dbReference type="EMBL" id="KAI3955939.1"/>
    </source>
</evidence>
<name>A0AAD4TE98_9MAGN</name>
<feature type="domain" description="Ethylene insensitive 3-like DNA-binding" evidence="5">
    <location>
        <begin position="40"/>
        <end position="254"/>
    </location>
</feature>
<dbReference type="Proteomes" id="UP001202328">
    <property type="component" value="Unassembled WGS sequence"/>
</dbReference>
<dbReference type="EMBL" id="JAJJMB010001716">
    <property type="protein sequence ID" value="KAI3955939.1"/>
    <property type="molecule type" value="Genomic_DNA"/>
</dbReference>
<evidence type="ECO:0000256" key="4">
    <source>
        <dbReference type="ARBA" id="ARBA00023242"/>
    </source>
</evidence>
<keyword evidence="3" id="KW-0936">Ethylene signaling pathway</keyword>
<comment type="subcellular location">
    <subcellularLocation>
        <location evidence="1">Nucleus</location>
    </subcellularLocation>
</comment>
<evidence type="ECO:0000313" key="7">
    <source>
        <dbReference type="Proteomes" id="UP001202328"/>
    </source>
</evidence>
<gene>
    <name evidence="6" type="ORF">MKW98_006299</name>
</gene>
<dbReference type="Gene3D" id="1.10.3180.10">
    <property type="entry name" value="DNA-binding domain of EIN3-like"/>
    <property type="match status" value="2"/>
</dbReference>
<keyword evidence="7" id="KW-1185">Reference proteome</keyword>
<accession>A0AAD4TE98</accession>
<dbReference type="AlphaFoldDB" id="A0AAD4TE98"/>
<proteinExistence type="inferred from homology"/>
<dbReference type="SUPFAM" id="SSF116768">
    <property type="entry name" value="DNA-binding domain of EIN3-like"/>
    <property type="match status" value="1"/>
</dbReference>
<dbReference type="PANTHER" id="PTHR33305">
    <property type="entry name" value="ETHYLENE INSENSITIVE 3-LIKE 2 PROTEIN"/>
    <property type="match status" value="1"/>
</dbReference>
<dbReference type="InterPro" id="IPR047091">
    <property type="entry name" value="EIN3-like_DNA-bd"/>
</dbReference>
<dbReference type="InterPro" id="IPR023278">
    <property type="entry name" value="Ethylene_insens-like_DNA-bd"/>
</dbReference>
<dbReference type="InterPro" id="IPR006957">
    <property type="entry name" value="EIN3"/>
</dbReference>
<protein>
    <recommendedName>
        <fullName evidence="5">Ethylene insensitive 3-like DNA-binding domain-containing protein</fullName>
    </recommendedName>
</protein>
<evidence type="ECO:0000256" key="1">
    <source>
        <dbReference type="ARBA" id="ARBA00004123"/>
    </source>
</evidence>
<dbReference type="PANTHER" id="PTHR33305:SF53">
    <property type="entry name" value="ETHYLENE INSENSITIVE 3-LIKE 1 PROTEIN"/>
    <property type="match status" value="1"/>
</dbReference>
<evidence type="ECO:0000256" key="3">
    <source>
        <dbReference type="ARBA" id="ARBA00022745"/>
    </source>
</evidence>
<evidence type="ECO:0000256" key="2">
    <source>
        <dbReference type="ARBA" id="ARBA00009416"/>
    </source>
</evidence>
<dbReference type="GO" id="GO:0005634">
    <property type="term" value="C:nucleus"/>
    <property type="evidence" value="ECO:0007669"/>
    <property type="project" value="UniProtKB-SubCell"/>
</dbReference>
<keyword evidence="4" id="KW-0539">Nucleus</keyword>
<dbReference type="GO" id="GO:0009873">
    <property type="term" value="P:ethylene-activated signaling pathway"/>
    <property type="evidence" value="ECO:0007669"/>
    <property type="project" value="UniProtKB-KW"/>
</dbReference>
<comment type="similarity">
    <text evidence="2">Belongs to the EIN3 family.</text>
</comment>
<organism evidence="6 7">
    <name type="scientific">Papaver atlanticum</name>
    <dbReference type="NCBI Taxonomy" id="357466"/>
    <lineage>
        <taxon>Eukaryota</taxon>
        <taxon>Viridiplantae</taxon>
        <taxon>Streptophyta</taxon>
        <taxon>Embryophyta</taxon>
        <taxon>Tracheophyta</taxon>
        <taxon>Spermatophyta</taxon>
        <taxon>Magnoliopsida</taxon>
        <taxon>Ranunculales</taxon>
        <taxon>Papaveraceae</taxon>
        <taxon>Papaveroideae</taxon>
        <taxon>Papaver</taxon>
    </lineage>
</organism>
<reference evidence="6" key="1">
    <citation type="submission" date="2022-04" db="EMBL/GenBank/DDBJ databases">
        <title>A functionally conserved STORR gene fusion in Papaver species that diverged 16.8 million years ago.</title>
        <authorList>
            <person name="Catania T."/>
        </authorList>
    </citation>
    <scope>NUCLEOTIDE SEQUENCE</scope>
    <source>
        <strain evidence="6">S-188037</strain>
    </source>
</reference>